<evidence type="ECO:0000313" key="2">
    <source>
        <dbReference type="Proteomes" id="UP000007468"/>
    </source>
</evidence>
<dbReference type="STRING" id="546269.HMPREF0389_00526"/>
<dbReference type="KEGG" id="faa:HMPREF0389_00526"/>
<dbReference type="Proteomes" id="UP000007468">
    <property type="component" value="Chromosome"/>
</dbReference>
<dbReference type="eggNOG" id="ENOG5030FS3">
    <property type="taxonomic scope" value="Bacteria"/>
</dbReference>
<keyword evidence="2" id="KW-1185">Reference proteome</keyword>
<protein>
    <submittedName>
        <fullName evidence="1">Uncharacterized protein</fullName>
    </submittedName>
</protein>
<evidence type="ECO:0000313" key="1">
    <source>
        <dbReference type="EMBL" id="EFE28609.1"/>
    </source>
</evidence>
<accession>D6GSG8</accession>
<dbReference type="EMBL" id="CP002390">
    <property type="protein sequence ID" value="EFE28609.1"/>
    <property type="molecule type" value="Genomic_DNA"/>
</dbReference>
<sequence length="68" mass="8116">MNKMETFNKISIENISKHDLLVILEALKYSYEHSKEEEFITLRNTMVQDLISLSDLKSEEHLIEYLQE</sequence>
<gene>
    <name evidence="1" type="ordered locus">HMPREF0389_00526</name>
</gene>
<organism evidence="1 2">
    <name type="scientific">Filifactor alocis (strain ATCC 35896 / CCUG 47790 / D40 B5)</name>
    <name type="common">Fusobacterium alocis</name>
    <dbReference type="NCBI Taxonomy" id="546269"/>
    <lineage>
        <taxon>Bacteria</taxon>
        <taxon>Bacillati</taxon>
        <taxon>Bacillota</taxon>
        <taxon>Clostridia</taxon>
        <taxon>Peptostreptococcales</taxon>
        <taxon>Filifactoraceae</taxon>
        <taxon>Filifactor</taxon>
    </lineage>
</organism>
<name>D6GSG8_FILAD</name>
<proteinExistence type="predicted"/>
<reference evidence="2" key="1">
    <citation type="submission" date="2010-12" db="EMBL/GenBank/DDBJ databases">
        <title>The genome sequence of Filifactor alocis strain ATCC 35896.</title>
        <authorList>
            <consortium name="The Broad Institute Genome Sequencing Platform"/>
            <person name="Ward D."/>
            <person name="Earl A."/>
            <person name="Feldgarden M."/>
            <person name="Young S.K."/>
            <person name="Gargeya S."/>
            <person name="Zeng Q."/>
            <person name="Alvarado L."/>
            <person name="Berlin A."/>
            <person name="Bochicchio J."/>
            <person name="Chapman S.B."/>
            <person name="Chen Z."/>
            <person name="Freedman E."/>
            <person name="Gellesch M."/>
            <person name="Goldberg J."/>
            <person name="Griggs A."/>
            <person name="Gujja S."/>
            <person name="Heilman E."/>
            <person name="Heiman D."/>
            <person name="Howarth C."/>
            <person name="Mehta T."/>
            <person name="Neiman D."/>
            <person name="Pearson M."/>
            <person name="Roberts A."/>
            <person name="Saif S."/>
            <person name="Shea T."/>
            <person name="Shenoy N."/>
            <person name="Sisk P."/>
            <person name="Stolte C."/>
            <person name="Sykes S."/>
            <person name="White J."/>
            <person name="Yandava C."/>
            <person name="Izard J."/>
            <person name="Blanton J.M."/>
            <person name="Baranova O.V."/>
            <person name="Tanner A.C."/>
            <person name="Dewhirst F.E."/>
            <person name="Haas B."/>
            <person name="Nusbaum C."/>
            <person name="Birren B."/>
        </authorList>
    </citation>
    <scope>NUCLEOTIDE SEQUENCE [LARGE SCALE GENOMIC DNA]</scope>
    <source>
        <strain evidence="2">ATCC 35896 / D40 B5</strain>
    </source>
</reference>
<dbReference type="AlphaFoldDB" id="D6GSG8"/>